<dbReference type="InterPro" id="IPR000093">
    <property type="entry name" value="DNA_Rcmb_RecR"/>
</dbReference>
<comment type="function">
    <text evidence="7">May play a role in DNA repair. It seems to be involved in an RecBC-independent recombinational process of DNA repair. It may act with RecF and RecO.</text>
</comment>
<protein>
    <recommendedName>
        <fullName evidence="7">Recombination protein RecR</fullName>
    </recommendedName>
</protein>
<keyword evidence="1 7" id="KW-0479">Metal-binding</keyword>
<dbReference type="NCBIfam" id="TIGR00615">
    <property type="entry name" value="recR"/>
    <property type="match status" value="1"/>
</dbReference>
<evidence type="ECO:0000256" key="5">
    <source>
        <dbReference type="ARBA" id="ARBA00023172"/>
    </source>
</evidence>
<organism evidence="9 10">
    <name type="scientific">candidate division WWE3 bacterium RIFOXYC1_FULL_39_7</name>
    <dbReference type="NCBI Taxonomy" id="1802643"/>
    <lineage>
        <taxon>Bacteria</taxon>
        <taxon>Katanobacteria</taxon>
    </lineage>
</organism>
<dbReference type="Pfam" id="PF21176">
    <property type="entry name" value="RecR_HhH"/>
    <property type="match status" value="1"/>
</dbReference>
<dbReference type="PROSITE" id="PS50880">
    <property type="entry name" value="TOPRIM"/>
    <property type="match status" value="1"/>
</dbReference>
<dbReference type="GO" id="GO:0006310">
    <property type="term" value="P:DNA recombination"/>
    <property type="evidence" value="ECO:0007669"/>
    <property type="project" value="UniProtKB-UniRule"/>
</dbReference>
<evidence type="ECO:0000259" key="8">
    <source>
        <dbReference type="PROSITE" id="PS50880"/>
    </source>
</evidence>
<dbReference type="Gene3D" id="1.10.8.420">
    <property type="entry name" value="RecR Domain 1"/>
    <property type="match status" value="1"/>
</dbReference>
<dbReference type="GO" id="GO:0003677">
    <property type="term" value="F:DNA binding"/>
    <property type="evidence" value="ECO:0007669"/>
    <property type="project" value="UniProtKB-UniRule"/>
</dbReference>
<dbReference type="Pfam" id="PF13662">
    <property type="entry name" value="Toprim_4"/>
    <property type="match status" value="1"/>
</dbReference>
<evidence type="ECO:0000256" key="7">
    <source>
        <dbReference type="HAMAP-Rule" id="MF_00017"/>
    </source>
</evidence>
<dbReference type="PANTHER" id="PTHR30446:SF0">
    <property type="entry name" value="RECOMBINATION PROTEIN RECR"/>
    <property type="match status" value="1"/>
</dbReference>
<dbReference type="EMBL" id="MEWA01000006">
    <property type="protein sequence ID" value="OGC70429.1"/>
    <property type="molecule type" value="Genomic_DNA"/>
</dbReference>
<keyword evidence="6 7" id="KW-0234">DNA repair</keyword>
<keyword evidence="2 7" id="KW-0227">DNA damage</keyword>
<evidence type="ECO:0000256" key="1">
    <source>
        <dbReference type="ARBA" id="ARBA00022723"/>
    </source>
</evidence>
<dbReference type="InterPro" id="IPR015967">
    <property type="entry name" value="Rcmb_RecR_Znf"/>
</dbReference>
<dbReference type="GO" id="GO:0006281">
    <property type="term" value="P:DNA repair"/>
    <property type="evidence" value="ECO:0007669"/>
    <property type="project" value="UniProtKB-UniRule"/>
</dbReference>
<dbReference type="AlphaFoldDB" id="A0A1F4WM16"/>
<gene>
    <name evidence="7" type="primary">recR</name>
    <name evidence="9" type="ORF">A2415_01355</name>
</gene>
<dbReference type="PROSITE" id="PS01300">
    <property type="entry name" value="RECR"/>
    <property type="match status" value="1"/>
</dbReference>
<keyword evidence="4 7" id="KW-0862">Zinc</keyword>
<dbReference type="InterPro" id="IPR034137">
    <property type="entry name" value="TOPRIM_RecR"/>
</dbReference>
<evidence type="ECO:0000313" key="10">
    <source>
        <dbReference type="Proteomes" id="UP000179113"/>
    </source>
</evidence>
<evidence type="ECO:0000256" key="4">
    <source>
        <dbReference type="ARBA" id="ARBA00022833"/>
    </source>
</evidence>
<name>A0A1F4WM16_UNCKA</name>
<feature type="domain" description="Toprim" evidence="8">
    <location>
        <begin position="80"/>
        <end position="191"/>
    </location>
</feature>
<comment type="caution">
    <text evidence="9">The sequence shown here is derived from an EMBL/GenBank/DDBJ whole genome shotgun (WGS) entry which is preliminary data.</text>
</comment>
<evidence type="ECO:0000313" key="9">
    <source>
        <dbReference type="EMBL" id="OGC70429.1"/>
    </source>
</evidence>
<evidence type="ECO:0000256" key="6">
    <source>
        <dbReference type="ARBA" id="ARBA00023204"/>
    </source>
</evidence>
<dbReference type="SUPFAM" id="SSF111304">
    <property type="entry name" value="Recombination protein RecR"/>
    <property type="match status" value="1"/>
</dbReference>
<proteinExistence type="inferred from homology"/>
<dbReference type="Proteomes" id="UP000179113">
    <property type="component" value="Unassembled WGS sequence"/>
</dbReference>
<dbReference type="CDD" id="cd01025">
    <property type="entry name" value="TOPRIM_recR"/>
    <property type="match status" value="1"/>
</dbReference>
<dbReference type="Pfam" id="PF21175">
    <property type="entry name" value="RecR_C"/>
    <property type="match status" value="1"/>
</dbReference>
<dbReference type="Gene3D" id="3.40.1360.10">
    <property type="match status" value="1"/>
</dbReference>
<dbReference type="HAMAP" id="MF_00017">
    <property type="entry name" value="RecR"/>
    <property type="match status" value="1"/>
</dbReference>
<evidence type="ECO:0000256" key="3">
    <source>
        <dbReference type="ARBA" id="ARBA00022771"/>
    </source>
</evidence>
<dbReference type="InterPro" id="IPR023627">
    <property type="entry name" value="Rcmb_RecR"/>
</dbReference>
<dbReference type="InterPro" id="IPR006171">
    <property type="entry name" value="TOPRIM_dom"/>
</dbReference>
<evidence type="ECO:0000256" key="2">
    <source>
        <dbReference type="ARBA" id="ARBA00022763"/>
    </source>
</evidence>
<accession>A0A1F4WM16</accession>
<dbReference type="PANTHER" id="PTHR30446">
    <property type="entry name" value="RECOMBINATION PROTEIN RECR"/>
    <property type="match status" value="1"/>
</dbReference>
<dbReference type="GO" id="GO:0008270">
    <property type="term" value="F:zinc ion binding"/>
    <property type="evidence" value="ECO:0007669"/>
    <property type="project" value="UniProtKB-KW"/>
</dbReference>
<keyword evidence="5 7" id="KW-0233">DNA recombination</keyword>
<dbReference type="Gene3D" id="6.10.250.240">
    <property type="match status" value="1"/>
</dbReference>
<reference evidence="9 10" key="1">
    <citation type="journal article" date="2016" name="Nat. Commun.">
        <title>Thousands of microbial genomes shed light on interconnected biogeochemical processes in an aquifer system.</title>
        <authorList>
            <person name="Anantharaman K."/>
            <person name="Brown C.T."/>
            <person name="Hug L.A."/>
            <person name="Sharon I."/>
            <person name="Castelle C.J."/>
            <person name="Probst A.J."/>
            <person name="Thomas B.C."/>
            <person name="Singh A."/>
            <person name="Wilkins M.J."/>
            <person name="Karaoz U."/>
            <person name="Brodie E.L."/>
            <person name="Williams K.H."/>
            <person name="Hubbard S.S."/>
            <person name="Banfield J.F."/>
        </authorList>
    </citation>
    <scope>NUCLEOTIDE SEQUENCE [LARGE SCALE GENOMIC DNA]</scope>
</reference>
<keyword evidence="3 7" id="KW-0863">Zinc-finger</keyword>
<comment type="similarity">
    <text evidence="7">Belongs to the RecR family.</text>
</comment>
<sequence>MNLPKPILKLIESFERLPGIGPKTAQRLTFYLLHFPQEELQKFADALVDLKREIKLCEVCKNVTEFNICSICDDSARDQYTIAIVANALDVFALEKTGFKGVYHVLHGVIDPLNNIGPEEIFIADLKLRVQKLLDERGFDSLDNQRVVELIMATNSSMEGESTALYISKMLRDAGYGSDRLKISRIARGLPVGGDIEFADDITLSRAMEGRSSYTS</sequence>
<feature type="zinc finger region" description="C4-type" evidence="7">
    <location>
        <begin position="57"/>
        <end position="72"/>
    </location>
</feature>